<name>A0ABS0AXA2_9BACT</name>
<dbReference type="InterPro" id="IPR036691">
    <property type="entry name" value="Endo/exonu/phosph_ase_sf"/>
</dbReference>
<reference evidence="1 2" key="1">
    <citation type="submission" date="2020-01" db="EMBL/GenBank/DDBJ databases">
        <title>Draft genome sequence of Cand. Neptunochlamydia vexilliferae K9.</title>
        <authorList>
            <person name="Schulz F."/>
            <person name="Koestlbacher S."/>
            <person name="Wascher F."/>
            <person name="Pizzetti I."/>
            <person name="Horn M."/>
        </authorList>
    </citation>
    <scope>NUCLEOTIDE SEQUENCE [LARGE SCALE GENOMIC DNA]</scope>
    <source>
        <strain evidence="1 2">K9</strain>
    </source>
</reference>
<evidence type="ECO:0000313" key="2">
    <source>
        <dbReference type="Proteomes" id="UP001194714"/>
    </source>
</evidence>
<evidence type="ECO:0000313" key="1">
    <source>
        <dbReference type="EMBL" id="MBF5058758.1"/>
    </source>
</evidence>
<accession>A0ABS0AXA2</accession>
<comment type="caution">
    <text evidence="1">The sequence shown here is derived from an EMBL/GenBank/DDBJ whole genome shotgun (WGS) entry which is preliminary data.</text>
</comment>
<dbReference type="SUPFAM" id="SSF56219">
    <property type="entry name" value="DNase I-like"/>
    <property type="match status" value="1"/>
</dbReference>
<keyword evidence="2" id="KW-1185">Reference proteome</keyword>
<proteinExistence type="predicted"/>
<dbReference type="RefSeq" id="WP_194847039.1">
    <property type="nucleotide sequence ID" value="NZ_JAAEJV010000003.1"/>
</dbReference>
<dbReference type="Proteomes" id="UP001194714">
    <property type="component" value="Unassembled WGS sequence"/>
</dbReference>
<evidence type="ECO:0008006" key="3">
    <source>
        <dbReference type="Google" id="ProtNLM"/>
    </source>
</evidence>
<dbReference type="Gene3D" id="3.60.10.10">
    <property type="entry name" value="Endonuclease/exonuclease/phosphatase"/>
    <property type="match status" value="1"/>
</dbReference>
<dbReference type="EMBL" id="JAAEJV010000003">
    <property type="protein sequence ID" value="MBF5058758.1"/>
    <property type="molecule type" value="Genomic_DNA"/>
</dbReference>
<gene>
    <name evidence="1" type="ORF">NEPTK9_000257</name>
</gene>
<organism evidence="1 2">
    <name type="scientific">Candidatus Neptunichlamydia vexilliferae</name>
    <dbReference type="NCBI Taxonomy" id="1651774"/>
    <lineage>
        <taxon>Bacteria</taxon>
        <taxon>Pseudomonadati</taxon>
        <taxon>Chlamydiota</taxon>
        <taxon>Chlamydiia</taxon>
        <taxon>Parachlamydiales</taxon>
        <taxon>Simkaniaceae</taxon>
        <taxon>Candidatus Neptunichlamydia</taxon>
    </lineage>
</organism>
<sequence>MTVTLATYNTASYSDYLAIHKLDKKKFSEDTRNEMGKKVIALLKNYGAEIFALQESWDALDHWLDPKEYHWIGRKSGEAIVWNPKRFTPLAGSLQSGDMFIALDLLDQQTNKVVRIASMHIIGYNLEALQSKDHPQHQDTLHTLQKETEPKLSLILKTLTAENSYNLCLIGSDTNSDPSIYTGIHECFQNQGFSYTNAQASTNYNPFSQKLPKRNLDFIFTSEKASTYLPLKELKLGDPQNPSDHLPLIQTIGLPSSILKTLTSYFTSHKPLKKVNKQFISNL</sequence>
<protein>
    <recommendedName>
        <fullName evidence="3">Endonuclease/exonuclease/phosphatase domain-containing protein</fullName>
    </recommendedName>
</protein>